<evidence type="ECO:0000256" key="8">
    <source>
        <dbReference type="ARBA" id="ARBA00023069"/>
    </source>
</evidence>
<comment type="similarity">
    <text evidence="10">Belongs to the DNAAF19/PR46b family.</text>
</comment>
<dbReference type="InterPro" id="IPR025986">
    <property type="entry name" value="RPAP3-like_C"/>
</dbReference>
<dbReference type="Pfam" id="PF13877">
    <property type="entry name" value="RPAP3_C"/>
    <property type="match status" value="1"/>
</dbReference>
<evidence type="ECO:0000256" key="7">
    <source>
        <dbReference type="ARBA" id="ARBA00022846"/>
    </source>
</evidence>
<evidence type="ECO:0000256" key="10">
    <source>
        <dbReference type="ARBA" id="ARBA00049986"/>
    </source>
</evidence>
<reference evidence="13" key="1">
    <citation type="submission" date="2025-08" db="UniProtKB">
        <authorList>
            <consortium name="Ensembl"/>
        </authorList>
    </citation>
    <scope>IDENTIFICATION</scope>
</reference>
<keyword evidence="7" id="KW-0282">Flagellum</keyword>
<dbReference type="GO" id="GO:0003351">
    <property type="term" value="P:epithelial cilium movement involved in extracellular fluid movement"/>
    <property type="evidence" value="ECO:0007669"/>
    <property type="project" value="TreeGrafter"/>
</dbReference>
<dbReference type="PANTHER" id="PTHR28572:SF1">
    <property type="entry name" value="COILED-COIL DOMAIN-CONTAINING PROTEIN 103"/>
    <property type="match status" value="1"/>
</dbReference>
<keyword evidence="14" id="KW-1185">Reference proteome</keyword>
<feature type="domain" description="RNA-polymerase II-associated protein 3-like C-terminal" evidence="11">
    <location>
        <begin position="115"/>
        <end position="204"/>
    </location>
</feature>
<dbReference type="PANTHER" id="PTHR28572">
    <property type="entry name" value="COILED-COIL DOMAIN-CONTAINING PROTEIN 103"/>
    <property type="match status" value="1"/>
</dbReference>
<keyword evidence="8" id="KW-0969">Cilium</keyword>
<dbReference type="InterPro" id="IPR031733">
    <property type="entry name" value="Dynein_attach_N"/>
</dbReference>
<dbReference type="GO" id="GO:0036157">
    <property type="term" value="C:outer dynein arm"/>
    <property type="evidence" value="ECO:0007669"/>
    <property type="project" value="InterPro"/>
</dbReference>
<sequence>METAGEARFRLPLAVFEMEETGAIDFYALERELQAAVVADEKYQRENDAKFRAIHQKVASYEEFRDIVLASHLKPLEKKDKMGKKKNQLWNSCATQAKCEQDRKMELAQGLDGLPETSADFYRTWRRCLKSGQERYQFLLQLGGQTLGRIFQTDVGFGLLGEFLVVLAEHICSEDREAVLQVLQSLSGTKRFGLNVDLLSRMEKDSCRDLFRKVQSMGGNCGADGLLEGTAEAGSAALQKEQNEAESETHLVGAGQRKEADDRLMKELMTCYCVN</sequence>
<dbReference type="Pfam" id="PF15867">
    <property type="entry name" value="Dynein_attach_N"/>
    <property type="match status" value="1"/>
</dbReference>
<evidence type="ECO:0000256" key="4">
    <source>
        <dbReference type="ARBA" id="ARBA00011738"/>
    </source>
</evidence>
<evidence type="ECO:0000256" key="5">
    <source>
        <dbReference type="ARBA" id="ARBA00022490"/>
    </source>
</evidence>
<organism evidence="13 14">
    <name type="scientific">Pelusios castaneus</name>
    <name type="common">West African mud turtle</name>
    <dbReference type="NCBI Taxonomy" id="367368"/>
    <lineage>
        <taxon>Eukaryota</taxon>
        <taxon>Metazoa</taxon>
        <taxon>Chordata</taxon>
        <taxon>Craniata</taxon>
        <taxon>Vertebrata</taxon>
        <taxon>Euteleostomi</taxon>
        <taxon>Archelosauria</taxon>
        <taxon>Testudinata</taxon>
        <taxon>Testudines</taxon>
        <taxon>Pleurodira</taxon>
        <taxon>Pelomedusidae</taxon>
        <taxon>Pelusios</taxon>
    </lineage>
</organism>
<feature type="domain" description="Dynein attachment factor N-terminal" evidence="12">
    <location>
        <begin position="24"/>
        <end position="91"/>
    </location>
</feature>
<proteinExistence type="inferred from homology"/>
<evidence type="ECO:0000256" key="9">
    <source>
        <dbReference type="ARBA" id="ARBA00023273"/>
    </source>
</evidence>
<comment type="subcellular location">
    <subcellularLocation>
        <location evidence="2">Cell projection</location>
        <location evidence="2">Cilium</location>
        <location evidence="2">Flagellum</location>
    </subcellularLocation>
    <subcellularLocation>
        <location evidence="3">Cytoplasm</location>
    </subcellularLocation>
</comment>
<reference evidence="13" key="2">
    <citation type="submission" date="2025-09" db="UniProtKB">
        <authorList>
            <consortium name="Ensembl"/>
        </authorList>
    </citation>
    <scope>IDENTIFICATION</scope>
</reference>
<evidence type="ECO:0000256" key="1">
    <source>
        <dbReference type="ARBA" id="ARBA00004048"/>
    </source>
</evidence>
<dbReference type="GO" id="GO:0005576">
    <property type="term" value="C:extracellular region"/>
    <property type="evidence" value="ECO:0007669"/>
    <property type="project" value="GOC"/>
</dbReference>
<name>A0A8C8S1H9_9SAUR</name>
<evidence type="ECO:0000256" key="3">
    <source>
        <dbReference type="ARBA" id="ARBA00004496"/>
    </source>
</evidence>
<evidence type="ECO:0000256" key="6">
    <source>
        <dbReference type="ARBA" id="ARBA00022794"/>
    </source>
</evidence>
<protein>
    <submittedName>
        <fullName evidence="13">Coiled-coil domain containing 103</fullName>
    </submittedName>
</protein>
<evidence type="ECO:0000256" key="2">
    <source>
        <dbReference type="ARBA" id="ARBA00004230"/>
    </source>
</evidence>
<comment type="subunit">
    <text evidence="4">Homodimer.</text>
</comment>
<dbReference type="GO" id="GO:0036159">
    <property type="term" value="P:inner dynein arm assembly"/>
    <property type="evidence" value="ECO:0007669"/>
    <property type="project" value="TreeGrafter"/>
</dbReference>
<dbReference type="GO" id="GO:0007368">
    <property type="term" value="P:determination of left/right symmetry"/>
    <property type="evidence" value="ECO:0007669"/>
    <property type="project" value="TreeGrafter"/>
</dbReference>
<dbReference type="GO" id="GO:0031514">
    <property type="term" value="C:motile cilium"/>
    <property type="evidence" value="ECO:0007669"/>
    <property type="project" value="UniProtKB-SubCell"/>
</dbReference>
<keyword evidence="6" id="KW-0970">Cilium biogenesis/degradation</keyword>
<comment type="function">
    <text evidence="1">Dynein-attachment factor required for cilia motility.</text>
</comment>
<evidence type="ECO:0000259" key="11">
    <source>
        <dbReference type="Pfam" id="PF13877"/>
    </source>
</evidence>
<dbReference type="Ensembl" id="ENSPCET00000014683.1">
    <property type="protein sequence ID" value="ENSPCEP00000014162.1"/>
    <property type="gene ID" value="ENSPCEG00000011252.1"/>
</dbReference>
<dbReference type="AlphaFoldDB" id="A0A8C8S1H9"/>
<dbReference type="Proteomes" id="UP000694393">
    <property type="component" value="Unplaced"/>
</dbReference>
<evidence type="ECO:0000259" key="12">
    <source>
        <dbReference type="Pfam" id="PF15867"/>
    </source>
</evidence>
<dbReference type="InterPro" id="IPR042422">
    <property type="entry name" value="CC103"/>
</dbReference>
<accession>A0A8C8S1H9</accession>
<keyword evidence="9" id="KW-0966">Cell projection</keyword>
<evidence type="ECO:0000313" key="14">
    <source>
        <dbReference type="Proteomes" id="UP000694393"/>
    </source>
</evidence>
<keyword evidence="5" id="KW-0963">Cytoplasm</keyword>
<evidence type="ECO:0000313" key="13">
    <source>
        <dbReference type="Ensembl" id="ENSPCEP00000014162.1"/>
    </source>
</evidence>